<feature type="compositionally biased region" description="Basic and acidic residues" evidence="1">
    <location>
        <begin position="93"/>
        <end position="102"/>
    </location>
</feature>
<proteinExistence type="predicted"/>
<dbReference type="Pfam" id="PF04749">
    <property type="entry name" value="PLAC8"/>
    <property type="match status" value="1"/>
</dbReference>
<organism evidence="2 3">
    <name type="scientific">Diatrype stigma</name>
    <dbReference type="NCBI Taxonomy" id="117547"/>
    <lineage>
        <taxon>Eukaryota</taxon>
        <taxon>Fungi</taxon>
        <taxon>Dikarya</taxon>
        <taxon>Ascomycota</taxon>
        <taxon>Pezizomycotina</taxon>
        <taxon>Sordariomycetes</taxon>
        <taxon>Xylariomycetidae</taxon>
        <taxon>Xylariales</taxon>
        <taxon>Diatrypaceae</taxon>
        <taxon>Diatrype</taxon>
    </lineage>
</organism>
<feature type="compositionally biased region" description="Pro residues" evidence="1">
    <location>
        <begin position="321"/>
        <end position="330"/>
    </location>
</feature>
<evidence type="ECO:0000313" key="3">
    <source>
        <dbReference type="Proteomes" id="UP001320420"/>
    </source>
</evidence>
<feature type="region of interest" description="Disordered" evidence="1">
    <location>
        <begin position="137"/>
        <end position="192"/>
    </location>
</feature>
<dbReference type="PANTHER" id="PTHR15907">
    <property type="entry name" value="DUF614 FAMILY PROTEIN-RELATED"/>
    <property type="match status" value="1"/>
</dbReference>
<feature type="compositionally biased region" description="Low complexity" evidence="1">
    <location>
        <begin position="137"/>
        <end position="187"/>
    </location>
</feature>
<keyword evidence="3" id="KW-1185">Reference proteome</keyword>
<feature type="compositionally biased region" description="Polar residues" evidence="1">
    <location>
        <begin position="32"/>
        <end position="65"/>
    </location>
</feature>
<feature type="compositionally biased region" description="Basic and acidic residues" evidence="1">
    <location>
        <begin position="1"/>
        <end position="10"/>
    </location>
</feature>
<feature type="region of interest" description="Disordered" evidence="1">
    <location>
        <begin position="308"/>
        <end position="330"/>
    </location>
</feature>
<sequence>MSAAEHEEKILNTGPTSPPPQYPHSPADYSLHNRNPSVNSNGNGYHHLQTAQRNDSVSVLGSEVNTAGPHDSVSALGSEIYSPPLPYQAASHDPSKYPHGVDSEAQFQYPQVATSPEPQAVITRDSASAPIPVILPQSQQPQHQQPQHQQPQHQQPQQQQQQLHHSQQQQQQQYPAMAQQQQPQLHPTAYGQQGGEWQASFTVLSVEPHYTDAPNPAVVGQTSERIRDPSMQNADLLNSDCLIHGAITCFTGCGWIYSMLKRSEIRERYNIQGSGFSDCCVSYWCPCCAIIQQDNEVKIRQRNAAPIQQGYQSQPGMEMPAPAPAYNPQK</sequence>
<accession>A0AAN9UMG2</accession>
<feature type="region of interest" description="Disordered" evidence="1">
    <location>
        <begin position="1"/>
        <end position="102"/>
    </location>
</feature>
<dbReference type="AlphaFoldDB" id="A0AAN9UMG2"/>
<name>A0AAN9UMG2_9PEZI</name>
<dbReference type="EMBL" id="JAKJXP020000069">
    <property type="protein sequence ID" value="KAK7750148.1"/>
    <property type="molecule type" value="Genomic_DNA"/>
</dbReference>
<gene>
    <name evidence="2" type="ORF">SLS62_007897</name>
</gene>
<dbReference type="InterPro" id="IPR006461">
    <property type="entry name" value="PLAC_motif_containing"/>
</dbReference>
<protein>
    <submittedName>
        <fullName evidence="2">Uncharacterized protein</fullName>
    </submittedName>
</protein>
<evidence type="ECO:0000313" key="2">
    <source>
        <dbReference type="EMBL" id="KAK7750148.1"/>
    </source>
</evidence>
<reference evidence="2 3" key="1">
    <citation type="submission" date="2024-02" db="EMBL/GenBank/DDBJ databases">
        <title>De novo assembly and annotation of 12 fungi associated with fruit tree decline syndrome in Ontario, Canada.</title>
        <authorList>
            <person name="Sulman M."/>
            <person name="Ellouze W."/>
            <person name="Ilyukhin E."/>
        </authorList>
    </citation>
    <scope>NUCLEOTIDE SEQUENCE [LARGE SCALE GENOMIC DNA]</scope>
    <source>
        <strain evidence="2 3">M11/M66-122</strain>
    </source>
</reference>
<comment type="caution">
    <text evidence="2">The sequence shown here is derived from an EMBL/GenBank/DDBJ whole genome shotgun (WGS) entry which is preliminary data.</text>
</comment>
<dbReference type="Proteomes" id="UP001320420">
    <property type="component" value="Unassembled WGS sequence"/>
</dbReference>
<dbReference type="NCBIfam" id="TIGR01571">
    <property type="entry name" value="A_thal_Cys_rich"/>
    <property type="match status" value="1"/>
</dbReference>
<evidence type="ECO:0000256" key="1">
    <source>
        <dbReference type="SAM" id="MobiDB-lite"/>
    </source>
</evidence>